<evidence type="ECO:0000313" key="5">
    <source>
        <dbReference type="Proteomes" id="UP001610563"/>
    </source>
</evidence>
<dbReference type="PANTHER" id="PTHR48070">
    <property type="entry name" value="ESTERASE OVCA2"/>
    <property type="match status" value="1"/>
</dbReference>
<sequence>MVPTQVYFEHELQVAKLPNLQRRKTAKVLMLHGHGQSGKFFYHKTKKIIECLQIKAAAEYRKCFPGGFELFYPNGPLQAGDDPDADVWVWGIGDFQNDLIKGIDETIIKILGILNTHGPFIGIIGFSTGAAIAAIIASLLERSRPARLQSYQRTEIVHPRLKFVICFSGFKLAHPGHQELYSSLIQTPVMHIIATLDTMISKEQTKELISQCENNIEVYFDGTHYVPQGQCQTNAICDFILQSLAGHQSYEKKNNQD</sequence>
<dbReference type="InterPro" id="IPR005645">
    <property type="entry name" value="FSH-like_dom"/>
</dbReference>
<organism evidence="4 5">
    <name type="scientific">Aspergillus keveii</name>
    <dbReference type="NCBI Taxonomy" id="714993"/>
    <lineage>
        <taxon>Eukaryota</taxon>
        <taxon>Fungi</taxon>
        <taxon>Dikarya</taxon>
        <taxon>Ascomycota</taxon>
        <taxon>Pezizomycotina</taxon>
        <taxon>Eurotiomycetes</taxon>
        <taxon>Eurotiomycetidae</taxon>
        <taxon>Eurotiales</taxon>
        <taxon>Aspergillaceae</taxon>
        <taxon>Aspergillus</taxon>
        <taxon>Aspergillus subgen. Nidulantes</taxon>
    </lineage>
</organism>
<evidence type="ECO:0000259" key="3">
    <source>
        <dbReference type="Pfam" id="PF03959"/>
    </source>
</evidence>
<dbReference type="Proteomes" id="UP001610563">
    <property type="component" value="Unassembled WGS sequence"/>
</dbReference>
<evidence type="ECO:0000256" key="2">
    <source>
        <dbReference type="SAM" id="Phobius"/>
    </source>
</evidence>
<evidence type="ECO:0000313" key="4">
    <source>
        <dbReference type="EMBL" id="KAL2783431.1"/>
    </source>
</evidence>
<keyword evidence="1 4" id="KW-0378">Hydrolase</keyword>
<keyword evidence="2" id="KW-0472">Membrane</keyword>
<dbReference type="GO" id="GO:0016787">
    <property type="term" value="F:hydrolase activity"/>
    <property type="evidence" value="ECO:0007669"/>
    <property type="project" value="UniProtKB-KW"/>
</dbReference>
<feature type="transmembrane region" description="Helical" evidence="2">
    <location>
        <begin position="120"/>
        <end position="140"/>
    </location>
</feature>
<dbReference type="PANTHER" id="PTHR48070:SF6">
    <property type="entry name" value="ESTERASE OVCA2"/>
    <property type="match status" value="1"/>
</dbReference>
<dbReference type="Gene3D" id="3.40.50.1820">
    <property type="entry name" value="alpha/beta hydrolase"/>
    <property type="match status" value="1"/>
</dbReference>
<protein>
    <submittedName>
        <fullName evidence="4">Serine hydrolase FSH</fullName>
    </submittedName>
</protein>
<dbReference type="Pfam" id="PF03959">
    <property type="entry name" value="FSH1"/>
    <property type="match status" value="1"/>
</dbReference>
<keyword evidence="5" id="KW-1185">Reference proteome</keyword>
<reference evidence="4 5" key="1">
    <citation type="submission" date="2024-07" db="EMBL/GenBank/DDBJ databases">
        <title>Section-level genome sequencing and comparative genomics of Aspergillus sections Usti and Cavernicolus.</title>
        <authorList>
            <consortium name="Lawrence Berkeley National Laboratory"/>
            <person name="Nybo J.L."/>
            <person name="Vesth T.C."/>
            <person name="Theobald S."/>
            <person name="Frisvad J.C."/>
            <person name="Larsen T.O."/>
            <person name="Kjaerboelling I."/>
            <person name="Rothschild-Mancinelli K."/>
            <person name="Lyhne E.K."/>
            <person name="Kogle M.E."/>
            <person name="Barry K."/>
            <person name="Clum A."/>
            <person name="Na H."/>
            <person name="Ledsgaard L."/>
            <person name="Lin J."/>
            <person name="Lipzen A."/>
            <person name="Kuo A."/>
            <person name="Riley R."/>
            <person name="Mondo S."/>
            <person name="Labutti K."/>
            <person name="Haridas S."/>
            <person name="Pangalinan J."/>
            <person name="Salamov A.A."/>
            <person name="Simmons B.A."/>
            <person name="Magnuson J.K."/>
            <person name="Chen J."/>
            <person name="Drula E."/>
            <person name="Henrissat B."/>
            <person name="Wiebenga A."/>
            <person name="Lubbers R.J."/>
            <person name="Gomes A.C."/>
            <person name="Makela M.R."/>
            <person name="Stajich J."/>
            <person name="Grigoriev I.V."/>
            <person name="Mortensen U.H."/>
            <person name="De Vries R.P."/>
            <person name="Baker S.E."/>
            <person name="Andersen M.R."/>
        </authorList>
    </citation>
    <scope>NUCLEOTIDE SEQUENCE [LARGE SCALE GENOMIC DNA]</scope>
    <source>
        <strain evidence="4 5">CBS 209.92</strain>
    </source>
</reference>
<keyword evidence="2" id="KW-1133">Transmembrane helix</keyword>
<gene>
    <name evidence="4" type="ORF">BJX66DRAFT_330636</name>
</gene>
<feature type="domain" description="Serine hydrolase" evidence="3">
    <location>
        <begin position="24"/>
        <end position="234"/>
    </location>
</feature>
<proteinExistence type="predicted"/>
<comment type="caution">
    <text evidence="4">The sequence shown here is derived from an EMBL/GenBank/DDBJ whole genome shotgun (WGS) entry which is preliminary data.</text>
</comment>
<dbReference type="EMBL" id="JBFTWV010000236">
    <property type="protein sequence ID" value="KAL2783431.1"/>
    <property type="molecule type" value="Genomic_DNA"/>
</dbReference>
<dbReference type="InterPro" id="IPR050593">
    <property type="entry name" value="LovG"/>
</dbReference>
<accession>A0ABR4FJJ6</accession>
<evidence type="ECO:0000256" key="1">
    <source>
        <dbReference type="ARBA" id="ARBA00022801"/>
    </source>
</evidence>
<name>A0ABR4FJJ6_9EURO</name>
<dbReference type="SUPFAM" id="SSF53474">
    <property type="entry name" value="alpha/beta-Hydrolases"/>
    <property type="match status" value="1"/>
</dbReference>
<dbReference type="InterPro" id="IPR029058">
    <property type="entry name" value="AB_hydrolase_fold"/>
</dbReference>
<keyword evidence="2" id="KW-0812">Transmembrane</keyword>